<comment type="subcellular location">
    <subcellularLocation>
        <location evidence="1">Cell membrane</location>
        <topology evidence="1">Multi-pass membrane protein</topology>
    </subcellularLocation>
</comment>
<dbReference type="EMBL" id="CADDAV010000009">
    <property type="protein sequence ID" value="CAB0590019.1"/>
    <property type="molecule type" value="Genomic_DNA"/>
</dbReference>
<keyword evidence="3 6" id="KW-0812">Transmembrane</keyword>
<dbReference type="Gene3D" id="1.20.1250.20">
    <property type="entry name" value="MFS general substrate transporter like domains"/>
    <property type="match status" value="1"/>
</dbReference>
<feature type="transmembrane region" description="Helical" evidence="6">
    <location>
        <begin position="309"/>
        <end position="327"/>
    </location>
</feature>
<dbReference type="InterPro" id="IPR011701">
    <property type="entry name" value="MFS"/>
</dbReference>
<evidence type="ECO:0000313" key="8">
    <source>
        <dbReference type="Proteomes" id="UP000480222"/>
    </source>
</evidence>
<evidence type="ECO:0000256" key="6">
    <source>
        <dbReference type="SAM" id="Phobius"/>
    </source>
</evidence>
<comment type="caution">
    <text evidence="7">The sequence shown here is derived from an EMBL/GenBank/DDBJ whole genome shotgun (WGS) entry which is preliminary data.</text>
</comment>
<feature type="transmembrane region" description="Helical" evidence="6">
    <location>
        <begin position="135"/>
        <end position="161"/>
    </location>
</feature>
<dbReference type="SUPFAM" id="SSF103473">
    <property type="entry name" value="MFS general substrate transporter"/>
    <property type="match status" value="1"/>
</dbReference>
<feature type="transmembrane region" description="Helical" evidence="6">
    <location>
        <begin position="374"/>
        <end position="396"/>
    </location>
</feature>
<evidence type="ECO:0000256" key="1">
    <source>
        <dbReference type="ARBA" id="ARBA00004651"/>
    </source>
</evidence>
<feature type="transmembrane region" description="Helical" evidence="6">
    <location>
        <begin position="29"/>
        <end position="49"/>
    </location>
</feature>
<dbReference type="Pfam" id="PF07690">
    <property type="entry name" value="MFS_1"/>
    <property type="match status" value="1"/>
</dbReference>
<keyword evidence="5 6" id="KW-0472">Membrane</keyword>
<feature type="transmembrane region" description="Helical" evidence="6">
    <location>
        <begin position="283"/>
        <end position="303"/>
    </location>
</feature>
<feature type="transmembrane region" description="Helical" evidence="6">
    <location>
        <begin position="223"/>
        <end position="244"/>
    </location>
</feature>
<proteinExistence type="predicted"/>
<name>A0A6J4W888_CORDP</name>
<evidence type="ECO:0000313" key="7">
    <source>
        <dbReference type="EMBL" id="CAB0590019.1"/>
    </source>
</evidence>
<evidence type="ECO:0000256" key="5">
    <source>
        <dbReference type="ARBA" id="ARBA00023136"/>
    </source>
</evidence>
<dbReference type="GO" id="GO:0005886">
    <property type="term" value="C:plasma membrane"/>
    <property type="evidence" value="ECO:0007669"/>
    <property type="project" value="UniProtKB-SubCell"/>
</dbReference>
<organism evidence="7 8">
    <name type="scientific">Corynebacterium diphtheriae</name>
    <dbReference type="NCBI Taxonomy" id="1717"/>
    <lineage>
        <taxon>Bacteria</taxon>
        <taxon>Bacillati</taxon>
        <taxon>Actinomycetota</taxon>
        <taxon>Actinomycetes</taxon>
        <taxon>Mycobacteriales</taxon>
        <taxon>Corynebacteriaceae</taxon>
        <taxon>Corynebacterium</taxon>
    </lineage>
</organism>
<gene>
    <name evidence="7" type="ORF">CIP107547_00701</name>
</gene>
<dbReference type="RefSeq" id="WP_016829855.1">
    <property type="nucleotide sequence ID" value="NZ_CP040520.1"/>
</dbReference>
<accession>A0A6J4W888</accession>
<feature type="transmembrane region" description="Helical" evidence="6">
    <location>
        <begin position="70"/>
        <end position="91"/>
    </location>
</feature>
<evidence type="ECO:0000256" key="3">
    <source>
        <dbReference type="ARBA" id="ARBA00022692"/>
    </source>
</evidence>
<keyword evidence="4 6" id="KW-1133">Transmembrane helix</keyword>
<dbReference type="PANTHER" id="PTHR23513">
    <property type="entry name" value="INTEGRAL MEMBRANE EFFLUX PROTEIN-RELATED"/>
    <property type="match status" value="1"/>
</dbReference>
<dbReference type="PANTHER" id="PTHR23513:SF11">
    <property type="entry name" value="STAPHYLOFERRIN A TRANSPORTER"/>
    <property type="match status" value="1"/>
</dbReference>
<dbReference type="InterPro" id="IPR036259">
    <property type="entry name" value="MFS_trans_sf"/>
</dbReference>
<dbReference type="Proteomes" id="UP000480222">
    <property type="component" value="Unassembled WGS sequence"/>
</dbReference>
<dbReference type="GO" id="GO:0022857">
    <property type="term" value="F:transmembrane transporter activity"/>
    <property type="evidence" value="ECO:0007669"/>
    <property type="project" value="InterPro"/>
</dbReference>
<evidence type="ECO:0000256" key="4">
    <source>
        <dbReference type="ARBA" id="ARBA00022989"/>
    </source>
</evidence>
<protein>
    <submittedName>
        <fullName evidence="7">MFS transporter</fullName>
    </submittedName>
</protein>
<reference evidence="7 8" key="1">
    <citation type="submission" date="2020-02" db="EMBL/GenBank/DDBJ databases">
        <authorList>
            <person name="Brisse S."/>
        </authorList>
    </citation>
    <scope>NUCLEOTIDE SEQUENCE [LARGE SCALE GENOMIC DNA]</scope>
    <source>
        <strain evidence="7">CIP107547</strain>
    </source>
</reference>
<feature type="transmembrane region" description="Helical" evidence="6">
    <location>
        <begin position="167"/>
        <end position="187"/>
    </location>
</feature>
<dbReference type="AlphaFoldDB" id="A0A6J4W888"/>
<sequence length="409" mass="41405">MRSAIRLMVGQALVSRVSAATELVALNWWVFHATGSSAMVGAVTLARLVPLAVAGPWLGARADRVEPTRLLAVVLSVGAVMTVLMACVMYVQGEGASIRGVWMVVVAVAVRAVVTSAEPAIRNATVAAMSGSSELMSAMASLSLVITLSLVVGPALAGVLMAAGGSALVVALCGAGYAVAAVSSLALPRVSTPPAAAPSSSAATPWRTAIRVVGDHPRLGAQLVIAAGPMLCVFPYTAMMPVIAHTLFADDAQRGIAILSAAGGVGAVIGAVLMKKVLATPPAVLAVGAAIALTLPTVFLAVIAALPKMIILGAVCVCLLGFVGQLYRTSNRTATLLLAPDEHKGLFAGISQTDRVLIPAGAFLFGFVADHWGVVVMAAVMAVGNAVLILPALFLIARNKNVASSDVLD</sequence>
<evidence type="ECO:0000256" key="2">
    <source>
        <dbReference type="ARBA" id="ARBA00022475"/>
    </source>
</evidence>
<keyword evidence="2" id="KW-1003">Cell membrane</keyword>
<feature type="transmembrane region" description="Helical" evidence="6">
    <location>
        <begin position="256"/>
        <end position="274"/>
    </location>
</feature>